<dbReference type="InterPro" id="IPR014284">
    <property type="entry name" value="RNA_pol_sigma-70_dom"/>
</dbReference>
<dbReference type="PANTHER" id="PTHR43133:SF8">
    <property type="entry name" value="RNA POLYMERASE SIGMA FACTOR HI_1459-RELATED"/>
    <property type="match status" value="1"/>
</dbReference>
<sequence length="178" mass="21037">MSWEIFFELETAAKKSQCFTFLHKKIVHNFYNKKIAREDAEDLAQDVCVRVMQNLENILNKCQSVHHLKNYIYKLAKNILFDHLQKQKRSIKAAEIEEVYVETPEGVILEKELNYILYGCMEKINENWCEVLIWKDVEGKSANEILLLSGVSERTQRLWRAKAKDQLKTCIENKLQNE</sequence>
<dbReference type="InterPro" id="IPR039425">
    <property type="entry name" value="RNA_pol_sigma-70-like"/>
</dbReference>
<evidence type="ECO:0000256" key="3">
    <source>
        <dbReference type="ARBA" id="ARBA00023082"/>
    </source>
</evidence>
<name>A0A5S9IL97_UABAM</name>
<gene>
    <name evidence="7" type="ORF">UABAM_02314</name>
</gene>
<dbReference type="InterPro" id="IPR007627">
    <property type="entry name" value="RNA_pol_sigma70_r2"/>
</dbReference>
<dbReference type="EMBL" id="AP019860">
    <property type="protein sequence ID" value="BBM83959.1"/>
    <property type="molecule type" value="Genomic_DNA"/>
</dbReference>
<dbReference type="AlphaFoldDB" id="A0A5S9IL97"/>
<dbReference type="RefSeq" id="WP_151968140.1">
    <property type="nucleotide sequence ID" value="NZ_AP019860.1"/>
</dbReference>
<protein>
    <recommendedName>
        <fullName evidence="6">RNA polymerase sigma-70 region 2 domain-containing protein</fullName>
    </recommendedName>
</protein>
<evidence type="ECO:0000256" key="1">
    <source>
        <dbReference type="ARBA" id="ARBA00010641"/>
    </source>
</evidence>
<evidence type="ECO:0000313" key="8">
    <source>
        <dbReference type="Proteomes" id="UP000326354"/>
    </source>
</evidence>
<organism evidence="7 8">
    <name type="scientific">Uabimicrobium amorphum</name>
    <dbReference type="NCBI Taxonomy" id="2596890"/>
    <lineage>
        <taxon>Bacteria</taxon>
        <taxon>Pseudomonadati</taxon>
        <taxon>Planctomycetota</taxon>
        <taxon>Candidatus Uabimicrobiia</taxon>
        <taxon>Candidatus Uabimicrobiales</taxon>
        <taxon>Candidatus Uabimicrobiaceae</taxon>
        <taxon>Candidatus Uabimicrobium</taxon>
    </lineage>
</organism>
<dbReference type="GO" id="GO:0003677">
    <property type="term" value="F:DNA binding"/>
    <property type="evidence" value="ECO:0007669"/>
    <property type="project" value="UniProtKB-KW"/>
</dbReference>
<keyword evidence="5" id="KW-0804">Transcription</keyword>
<keyword evidence="8" id="KW-1185">Reference proteome</keyword>
<dbReference type="SUPFAM" id="SSF88946">
    <property type="entry name" value="Sigma2 domain of RNA polymerase sigma factors"/>
    <property type="match status" value="1"/>
</dbReference>
<evidence type="ECO:0000313" key="7">
    <source>
        <dbReference type="EMBL" id="BBM83959.1"/>
    </source>
</evidence>
<dbReference type="Pfam" id="PF04542">
    <property type="entry name" value="Sigma70_r2"/>
    <property type="match status" value="1"/>
</dbReference>
<evidence type="ECO:0000256" key="4">
    <source>
        <dbReference type="ARBA" id="ARBA00023125"/>
    </source>
</evidence>
<dbReference type="InterPro" id="IPR013324">
    <property type="entry name" value="RNA_pol_sigma_r3/r4-like"/>
</dbReference>
<evidence type="ECO:0000259" key="6">
    <source>
        <dbReference type="Pfam" id="PF04542"/>
    </source>
</evidence>
<reference evidence="7 8" key="1">
    <citation type="submission" date="2019-08" db="EMBL/GenBank/DDBJ databases">
        <title>Complete genome sequence of Candidatus Uab amorphum.</title>
        <authorList>
            <person name="Shiratori T."/>
            <person name="Suzuki S."/>
            <person name="Kakizawa Y."/>
            <person name="Ishida K."/>
        </authorList>
    </citation>
    <scope>NUCLEOTIDE SEQUENCE [LARGE SCALE GENOMIC DNA]</scope>
    <source>
        <strain evidence="7 8">SRT547</strain>
    </source>
</reference>
<proteinExistence type="inferred from homology"/>
<accession>A0A5S9IL97</accession>
<dbReference type="NCBIfam" id="TIGR02937">
    <property type="entry name" value="sigma70-ECF"/>
    <property type="match status" value="1"/>
</dbReference>
<dbReference type="InterPro" id="IPR013325">
    <property type="entry name" value="RNA_pol_sigma_r2"/>
</dbReference>
<comment type="similarity">
    <text evidence="1">Belongs to the sigma-70 factor family. ECF subfamily.</text>
</comment>
<dbReference type="SUPFAM" id="SSF88659">
    <property type="entry name" value="Sigma3 and sigma4 domains of RNA polymerase sigma factors"/>
    <property type="match status" value="1"/>
</dbReference>
<feature type="domain" description="RNA polymerase sigma-70 region 2" evidence="6">
    <location>
        <begin position="35"/>
        <end position="89"/>
    </location>
</feature>
<dbReference type="OrthoDB" id="9803470at2"/>
<keyword evidence="2" id="KW-0805">Transcription regulation</keyword>
<evidence type="ECO:0000256" key="5">
    <source>
        <dbReference type="ARBA" id="ARBA00023163"/>
    </source>
</evidence>
<keyword evidence="3" id="KW-0731">Sigma factor</keyword>
<keyword evidence="4" id="KW-0238">DNA-binding</keyword>
<dbReference type="Proteomes" id="UP000326354">
    <property type="component" value="Chromosome"/>
</dbReference>
<dbReference type="PANTHER" id="PTHR43133">
    <property type="entry name" value="RNA POLYMERASE ECF-TYPE SIGMA FACTO"/>
    <property type="match status" value="1"/>
</dbReference>
<evidence type="ECO:0000256" key="2">
    <source>
        <dbReference type="ARBA" id="ARBA00023015"/>
    </source>
</evidence>
<dbReference type="KEGG" id="uam:UABAM_02314"/>
<dbReference type="GO" id="GO:0006352">
    <property type="term" value="P:DNA-templated transcription initiation"/>
    <property type="evidence" value="ECO:0007669"/>
    <property type="project" value="InterPro"/>
</dbReference>
<dbReference type="Gene3D" id="1.10.1740.10">
    <property type="match status" value="1"/>
</dbReference>
<dbReference type="GO" id="GO:0016987">
    <property type="term" value="F:sigma factor activity"/>
    <property type="evidence" value="ECO:0007669"/>
    <property type="project" value="UniProtKB-KW"/>
</dbReference>